<dbReference type="InterPro" id="IPR036259">
    <property type="entry name" value="MFS_trans_sf"/>
</dbReference>
<feature type="transmembrane region" description="Helical" evidence="2">
    <location>
        <begin position="211"/>
        <end position="235"/>
    </location>
</feature>
<feature type="region of interest" description="Disordered" evidence="1">
    <location>
        <begin position="1"/>
        <end position="24"/>
    </location>
</feature>
<keyword evidence="2" id="KW-1133">Transmembrane helix</keyword>
<feature type="transmembrane region" description="Helical" evidence="2">
    <location>
        <begin position="276"/>
        <end position="297"/>
    </location>
</feature>
<reference evidence="4" key="1">
    <citation type="submission" date="2025-08" db="UniProtKB">
        <authorList>
            <consortium name="RefSeq"/>
        </authorList>
    </citation>
    <scope>IDENTIFICATION</scope>
</reference>
<feature type="non-terminal residue" evidence="4">
    <location>
        <position position="367"/>
    </location>
</feature>
<evidence type="ECO:0000256" key="2">
    <source>
        <dbReference type="SAM" id="Phobius"/>
    </source>
</evidence>
<keyword evidence="2" id="KW-0472">Membrane</keyword>
<gene>
    <name evidence="4" type="primary">LOC113471163</name>
</gene>
<name>A0A3Q0JBT1_DIACI</name>
<organism evidence="3 4">
    <name type="scientific">Diaphorina citri</name>
    <name type="common">Asian citrus psyllid</name>
    <dbReference type="NCBI Taxonomy" id="121845"/>
    <lineage>
        <taxon>Eukaryota</taxon>
        <taxon>Metazoa</taxon>
        <taxon>Ecdysozoa</taxon>
        <taxon>Arthropoda</taxon>
        <taxon>Hexapoda</taxon>
        <taxon>Insecta</taxon>
        <taxon>Pterygota</taxon>
        <taxon>Neoptera</taxon>
        <taxon>Paraneoptera</taxon>
        <taxon>Hemiptera</taxon>
        <taxon>Sternorrhyncha</taxon>
        <taxon>Psylloidea</taxon>
        <taxon>Psyllidae</taxon>
        <taxon>Diaphorininae</taxon>
        <taxon>Diaphorina</taxon>
    </lineage>
</organism>
<evidence type="ECO:0000313" key="4">
    <source>
        <dbReference type="RefSeq" id="XP_026685899.1"/>
    </source>
</evidence>
<feature type="compositionally biased region" description="Basic and acidic residues" evidence="1">
    <location>
        <begin position="1"/>
        <end position="11"/>
    </location>
</feature>
<sequence length="367" mass="39749">MEQHKSYADQQHKKKKLPPLPPLPGKYVSETKFVLKSPPSSSALVDGAQPTSNTYQSLTNYNSFYKYEKFSSASENFVKPPPPPSGKIVLKVSRSERNLLLILGGIQMTFYKYEKFSSASENFVKPPPPPSGKIVLKVSRSERNLLLILGGIQMTCGLLMVVFAILAILHDAALSSFAAGIWSGAMSLGCGFVGVLSGIRSCYHSRHHVSVLCLTIYLALGLINVAVDNLALVIASTGLLRDAQRPTYFVPLQEDDLGLVDAHVEVTNWAPVLSNLGLVITLTVQCLVTITSVLKCYRHVCVCSRTRRSSGESMCTPHSGNSSAIFPQSSMTLKHDPSATDLFFEMSPTTLSAGIWSGAMSLGCGFV</sequence>
<evidence type="ECO:0000256" key="1">
    <source>
        <dbReference type="SAM" id="MobiDB-lite"/>
    </source>
</evidence>
<dbReference type="STRING" id="121845.A0A3Q0JBT1"/>
<proteinExistence type="predicted"/>
<dbReference type="KEGG" id="dci:113471163"/>
<keyword evidence="2" id="KW-0812">Transmembrane</keyword>
<dbReference type="PaxDb" id="121845-A0A3Q0JBT1"/>
<dbReference type="GeneID" id="113471163"/>
<dbReference type="Proteomes" id="UP000079169">
    <property type="component" value="Unplaced"/>
</dbReference>
<accession>A0A3Q0JBT1</accession>
<feature type="transmembrane region" description="Helical" evidence="2">
    <location>
        <begin position="145"/>
        <end position="169"/>
    </location>
</feature>
<feature type="transmembrane region" description="Helical" evidence="2">
    <location>
        <begin position="181"/>
        <end position="199"/>
    </location>
</feature>
<dbReference type="RefSeq" id="XP_026685899.1">
    <property type="nucleotide sequence ID" value="XM_026830098.1"/>
</dbReference>
<evidence type="ECO:0000313" key="3">
    <source>
        <dbReference type="Proteomes" id="UP000079169"/>
    </source>
</evidence>
<dbReference type="SUPFAM" id="SSF103473">
    <property type="entry name" value="MFS general substrate transporter"/>
    <property type="match status" value="1"/>
</dbReference>
<protein>
    <submittedName>
        <fullName evidence="4">Uncharacterized protein LOC113471163</fullName>
    </submittedName>
</protein>
<dbReference type="AlphaFoldDB" id="A0A3Q0JBT1"/>
<keyword evidence="3" id="KW-1185">Reference proteome</keyword>